<proteinExistence type="predicted"/>
<dbReference type="InterPro" id="IPR046497">
    <property type="entry name" value="DUF6590"/>
</dbReference>
<reference evidence="3 4" key="1">
    <citation type="journal article" date="2024" name="Commun. Biol.">
        <title>Comparative genomic analysis of thermophilic fungi reveals convergent evolutionary adaptations and gene losses.</title>
        <authorList>
            <person name="Steindorff A.S."/>
            <person name="Aguilar-Pontes M.V."/>
            <person name="Robinson A.J."/>
            <person name="Andreopoulos B."/>
            <person name="LaButti K."/>
            <person name="Kuo A."/>
            <person name="Mondo S."/>
            <person name="Riley R."/>
            <person name="Otillar R."/>
            <person name="Haridas S."/>
            <person name="Lipzen A."/>
            <person name="Grimwood J."/>
            <person name="Schmutz J."/>
            <person name="Clum A."/>
            <person name="Reid I.D."/>
            <person name="Moisan M.C."/>
            <person name="Butler G."/>
            <person name="Nguyen T.T.M."/>
            <person name="Dewar K."/>
            <person name="Conant G."/>
            <person name="Drula E."/>
            <person name="Henrissat B."/>
            <person name="Hansel C."/>
            <person name="Singer S."/>
            <person name="Hutchinson M.I."/>
            <person name="de Vries R.P."/>
            <person name="Natvig D.O."/>
            <person name="Powell A.J."/>
            <person name="Tsang A."/>
            <person name="Grigoriev I.V."/>
        </authorList>
    </citation>
    <scope>NUCLEOTIDE SEQUENCE [LARGE SCALE GENOMIC DNA]</scope>
    <source>
        <strain evidence="3 4">CBS 494.80</strain>
    </source>
</reference>
<feature type="compositionally biased region" description="Polar residues" evidence="1">
    <location>
        <begin position="1"/>
        <end position="20"/>
    </location>
</feature>
<organism evidence="3 4">
    <name type="scientific">Oculimacula yallundae</name>
    <dbReference type="NCBI Taxonomy" id="86028"/>
    <lineage>
        <taxon>Eukaryota</taxon>
        <taxon>Fungi</taxon>
        <taxon>Dikarya</taxon>
        <taxon>Ascomycota</taxon>
        <taxon>Pezizomycotina</taxon>
        <taxon>Leotiomycetes</taxon>
        <taxon>Helotiales</taxon>
        <taxon>Ploettnerulaceae</taxon>
        <taxon>Oculimacula</taxon>
    </lineage>
</organism>
<protein>
    <recommendedName>
        <fullName evidence="2">DUF6590 domain-containing protein</fullName>
    </recommendedName>
</protein>
<feature type="domain" description="DUF6590" evidence="2">
    <location>
        <begin position="104"/>
        <end position="257"/>
    </location>
</feature>
<keyword evidence="4" id="KW-1185">Reference proteome</keyword>
<dbReference type="Proteomes" id="UP001595075">
    <property type="component" value="Unassembled WGS sequence"/>
</dbReference>
<accession>A0ABR4C265</accession>
<dbReference type="Pfam" id="PF20233">
    <property type="entry name" value="DUF6590"/>
    <property type="match status" value="1"/>
</dbReference>
<evidence type="ECO:0000313" key="4">
    <source>
        <dbReference type="Proteomes" id="UP001595075"/>
    </source>
</evidence>
<feature type="compositionally biased region" description="Basic residues" evidence="1">
    <location>
        <begin position="44"/>
        <end position="55"/>
    </location>
</feature>
<evidence type="ECO:0000256" key="1">
    <source>
        <dbReference type="SAM" id="MobiDB-lite"/>
    </source>
</evidence>
<comment type="caution">
    <text evidence="3">The sequence shown here is derived from an EMBL/GenBank/DDBJ whole genome shotgun (WGS) entry which is preliminary data.</text>
</comment>
<name>A0ABR4C265_9HELO</name>
<gene>
    <name evidence="3" type="ORF">VTL71DRAFT_6170</name>
</gene>
<sequence>MAAKTSLTVRGSSKVTSKSSLKPKPRTKCRVSLAKAARSISSKRIAKKLPQKRQTSRTNDVKPISKKVKSVHVSHVSLDSNVNSEPASKTQESVRLFGEVLEPQFFKPGQIISVASHEEVYQDANNKIKLGRTREQTLTSLGWVYSKSRKIVVISRFAQHLVGLPIYSHGGKRLEKKQKSEFVGIRDAKYFRRTSTESTYPSILSHRVYPFALVDKKHWAVINGDSYVQFTRPMSFAYNTRCTIEGQLQDGDLQALIHMTNSRTTV</sequence>
<evidence type="ECO:0000259" key="2">
    <source>
        <dbReference type="Pfam" id="PF20233"/>
    </source>
</evidence>
<evidence type="ECO:0000313" key="3">
    <source>
        <dbReference type="EMBL" id="KAL2063098.1"/>
    </source>
</evidence>
<dbReference type="EMBL" id="JAZHXI010000016">
    <property type="protein sequence ID" value="KAL2063098.1"/>
    <property type="molecule type" value="Genomic_DNA"/>
</dbReference>
<feature type="region of interest" description="Disordered" evidence="1">
    <location>
        <begin position="1"/>
        <end position="68"/>
    </location>
</feature>